<evidence type="ECO:0000313" key="2">
    <source>
        <dbReference type="EMBL" id="GII51241.1"/>
    </source>
</evidence>
<proteinExistence type="predicted"/>
<dbReference type="EMBL" id="BOOQ01000064">
    <property type="protein sequence ID" value="GII51241.1"/>
    <property type="molecule type" value="Genomic_DNA"/>
</dbReference>
<dbReference type="Proteomes" id="UP000644610">
    <property type="component" value="Unassembled WGS sequence"/>
</dbReference>
<reference evidence="2" key="1">
    <citation type="submission" date="2021-01" db="EMBL/GenBank/DDBJ databases">
        <title>Whole genome shotgun sequence of Planotetraspora silvatica NBRC 100141.</title>
        <authorList>
            <person name="Komaki H."/>
            <person name="Tamura T."/>
        </authorList>
    </citation>
    <scope>NUCLEOTIDE SEQUENCE</scope>
    <source>
        <strain evidence="2">NBRC 100141</strain>
    </source>
</reference>
<organism evidence="2 3">
    <name type="scientific">Planotetraspora silvatica</name>
    <dbReference type="NCBI Taxonomy" id="234614"/>
    <lineage>
        <taxon>Bacteria</taxon>
        <taxon>Bacillati</taxon>
        <taxon>Actinomycetota</taxon>
        <taxon>Actinomycetes</taxon>
        <taxon>Streptosporangiales</taxon>
        <taxon>Streptosporangiaceae</taxon>
        <taxon>Planotetraspora</taxon>
    </lineage>
</organism>
<gene>
    <name evidence="2" type="ORF">Psi02_76650</name>
</gene>
<feature type="region of interest" description="Disordered" evidence="1">
    <location>
        <begin position="1"/>
        <end position="26"/>
    </location>
</feature>
<protein>
    <submittedName>
        <fullName evidence="2">Uncharacterized protein</fullName>
    </submittedName>
</protein>
<evidence type="ECO:0000256" key="1">
    <source>
        <dbReference type="SAM" id="MobiDB-lite"/>
    </source>
</evidence>
<sequence>MADRPDVEPAGVRALAGLPGDGRAREAGSRDRVYPYMNGVVGPPAERVLEFCHGLAWLQFVWNGDTCKVKSRIRC</sequence>
<accession>A0A8J3UXF6</accession>
<evidence type="ECO:0000313" key="3">
    <source>
        <dbReference type="Proteomes" id="UP000644610"/>
    </source>
</evidence>
<name>A0A8J3UXF6_9ACTN</name>
<comment type="caution">
    <text evidence="2">The sequence shown here is derived from an EMBL/GenBank/DDBJ whole genome shotgun (WGS) entry which is preliminary data.</text>
</comment>
<keyword evidence="3" id="KW-1185">Reference proteome</keyword>
<dbReference type="AlphaFoldDB" id="A0A8J3UXF6"/>